<dbReference type="PROSITE" id="PS01202">
    <property type="entry name" value="MAP_2"/>
    <property type="match status" value="1"/>
</dbReference>
<feature type="binding site" evidence="11">
    <location>
        <position position="362"/>
    </location>
    <ligand>
        <name>substrate</name>
    </ligand>
</feature>
<organism evidence="14">
    <name type="scientific">Daphnia magna</name>
    <dbReference type="NCBI Taxonomy" id="35525"/>
    <lineage>
        <taxon>Eukaryota</taxon>
        <taxon>Metazoa</taxon>
        <taxon>Ecdysozoa</taxon>
        <taxon>Arthropoda</taxon>
        <taxon>Crustacea</taxon>
        <taxon>Branchiopoda</taxon>
        <taxon>Diplostraca</taxon>
        <taxon>Cladocera</taxon>
        <taxon>Anomopoda</taxon>
        <taxon>Daphniidae</taxon>
        <taxon>Daphnia</taxon>
    </lineage>
</organism>
<feature type="binding site" evidence="11">
    <location>
        <position position="387"/>
    </location>
    <ligand>
        <name>a divalent metal cation</name>
        <dbReference type="ChEBI" id="CHEBI:60240"/>
        <label>2</label>
        <note>catalytic</note>
    </ligand>
</feature>
<dbReference type="GO" id="GO:0004239">
    <property type="term" value="F:initiator methionyl aminopeptidase activity"/>
    <property type="evidence" value="ECO:0007669"/>
    <property type="project" value="UniProtKB-UniRule"/>
</dbReference>
<keyword evidence="6 11" id="KW-0031">Aminopeptidase</keyword>
<reference evidence="14" key="1">
    <citation type="submission" date="2015-10" db="EMBL/GenBank/DDBJ databases">
        <title>EvidentialGene: Evidence-directed Construction of Complete mRNA Transcriptomes without Genomes.</title>
        <authorList>
            <person name="Gilbert D.G."/>
        </authorList>
    </citation>
    <scope>NUCLEOTIDE SEQUENCE</scope>
</reference>
<comment type="cofactor">
    <cofactor evidence="2">
        <name>Mn(2+)</name>
        <dbReference type="ChEBI" id="CHEBI:29035"/>
    </cofactor>
</comment>
<feature type="compositionally biased region" description="Basic residues" evidence="13">
    <location>
        <begin position="92"/>
        <end position="103"/>
    </location>
</feature>
<dbReference type="InterPro" id="IPR036390">
    <property type="entry name" value="WH_DNA-bd_sf"/>
</dbReference>
<evidence type="ECO:0000256" key="4">
    <source>
        <dbReference type="ARBA" id="ARBA00001954"/>
    </source>
</evidence>
<dbReference type="InterPro" id="IPR001714">
    <property type="entry name" value="Pept_M24_MAP"/>
</dbReference>
<evidence type="ECO:0000256" key="1">
    <source>
        <dbReference type="ARBA" id="ARBA00000294"/>
    </source>
</evidence>
<dbReference type="GO" id="GO:0006508">
    <property type="term" value="P:proteolysis"/>
    <property type="evidence" value="ECO:0007669"/>
    <property type="project" value="UniProtKB-KW"/>
</dbReference>
<feature type="binding site" evidence="11">
    <location>
        <position position="254"/>
    </location>
    <ligand>
        <name>substrate</name>
    </ligand>
</feature>
<dbReference type="GO" id="GO:0070006">
    <property type="term" value="F:metalloaminopeptidase activity"/>
    <property type="evidence" value="ECO:0007669"/>
    <property type="project" value="UniProtKB-UniRule"/>
</dbReference>
<feature type="binding site" evidence="11">
    <location>
        <position position="482"/>
    </location>
    <ligand>
        <name>a divalent metal cation</name>
        <dbReference type="ChEBI" id="CHEBI:60240"/>
        <label>2</label>
        <note>catalytic</note>
    </ligand>
</feature>
<accession>A0A0P5NKM6</accession>
<dbReference type="InterPro" id="IPR018349">
    <property type="entry name" value="Pept_M24A_MAP2_BS"/>
</dbReference>
<dbReference type="InterPro" id="IPR036005">
    <property type="entry name" value="Creatinase/aminopeptidase-like"/>
</dbReference>
<dbReference type="FunFam" id="1.10.10.10:FF:000106">
    <property type="entry name" value="Methionine aminopeptidase 2"/>
    <property type="match status" value="1"/>
</dbReference>
<dbReference type="OrthoDB" id="7848262at2759"/>
<feature type="compositionally biased region" description="Basic residues" evidence="13">
    <location>
        <begin position="42"/>
        <end position="53"/>
    </location>
</feature>
<comment type="cofactor">
    <cofactor evidence="4">
        <name>Fe(2+)</name>
        <dbReference type="ChEBI" id="CHEBI:29033"/>
    </cofactor>
</comment>
<feature type="compositionally biased region" description="Basic and acidic residues" evidence="13">
    <location>
        <begin position="30"/>
        <end position="41"/>
    </location>
</feature>
<feature type="binding site" evidence="11">
    <location>
        <position position="354"/>
    </location>
    <ligand>
        <name>a divalent metal cation</name>
        <dbReference type="ChEBI" id="CHEBI:60240"/>
        <label>2</label>
        <note>catalytic</note>
    </ligand>
</feature>
<name>A0A0P5NKM6_9CRUS</name>
<evidence type="ECO:0000256" key="12">
    <source>
        <dbReference type="RuleBase" id="RU003653"/>
    </source>
</evidence>
<evidence type="ECO:0000256" key="13">
    <source>
        <dbReference type="SAM" id="MobiDB-lite"/>
    </source>
</evidence>
<dbReference type="EC" id="3.4.11.18" evidence="11"/>
<dbReference type="Pfam" id="PF00557">
    <property type="entry name" value="Peptidase_M24"/>
    <property type="match status" value="1"/>
</dbReference>
<dbReference type="GO" id="GO:0005737">
    <property type="term" value="C:cytoplasm"/>
    <property type="evidence" value="ECO:0007669"/>
    <property type="project" value="UniProtKB-SubCell"/>
</dbReference>
<evidence type="ECO:0000256" key="3">
    <source>
        <dbReference type="ARBA" id="ARBA00001947"/>
    </source>
</evidence>
<evidence type="ECO:0000313" key="14">
    <source>
        <dbReference type="EMBL" id="JAN56807.1"/>
    </source>
</evidence>
<protein>
    <recommendedName>
        <fullName evidence="11">Methionine aminopeptidase 2</fullName>
        <shortName evidence="11">MAP 2</shortName>
        <shortName evidence="11">MetAP 2</shortName>
        <ecNumber evidence="11">3.4.11.18</ecNumber>
    </recommendedName>
    <alternativeName>
        <fullName evidence="11">Peptidase M</fullName>
    </alternativeName>
</protein>
<dbReference type="GO" id="GO:0046872">
    <property type="term" value="F:metal ion binding"/>
    <property type="evidence" value="ECO:0007669"/>
    <property type="project" value="UniProtKB-UniRule"/>
</dbReference>
<dbReference type="AlphaFoldDB" id="A0A0P5NKM6"/>
<dbReference type="NCBIfam" id="TIGR00501">
    <property type="entry name" value="met_pdase_II"/>
    <property type="match status" value="1"/>
</dbReference>
<comment type="similarity">
    <text evidence="11">Belongs to the peptidase M24A family. Methionine aminopeptidase eukaryotic type 2 subfamily.</text>
</comment>
<evidence type="ECO:0000256" key="11">
    <source>
        <dbReference type="HAMAP-Rule" id="MF_03175"/>
    </source>
</evidence>
<dbReference type="PANTHER" id="PTHR45777:SF2">
    <property type="entry name" value="METHIONINE AMINOPEPTIDASE 2"/>
    <property type="match status" value="1"/>
</dbReference>
<keyword evidence="10 11" id="KW-0378">Hydrolase</keyword>
<feature type="compositionally biased region" description="Polar residues" evidence="13">
    <location>
        <begin position="108"/>
        <end position="120"/>
    </location>
</feature>
<feature type="binding site" evidence="11">
    <location>
        <position position="285"/>
    </location>
    <ligand>
        <name>a divalent metal cation</name>
        <dbReference type="ChEBI" id="CHEBI:60240"/>
        <label>1</label>
    </ligand>
</feature>
<dbReference type="InterPro" id="IPR002468">
    <property type="entry name" value="Pept_M24A_MAP2"/>
</dbReference>
<comment type="cofactor">
    <cofactor evidence="11">
        <name>Co(2+)</name>
        <dbReference type="ChEBI" id="CHEBI:48828"/>
    </cofactor>
    <cofactor evidence="11">
        <name>Zn(2+)</name>
        <dbReference type="ChEBI" id="CHEBI:29105"/>
    </cofactor>
    <cofactor evidence="11">
        <name>Mn(2+)</name>
        <dbReference type="ChEBI" id="CHEBI:29035"/>
    </cofactor>
    <cofactor evidence="11">
        <name>Fe(2+)</name>
        <dbReference type="ChEBI" id="CHEBI:29033"/>
    </cofactor>
    <text evidence="11">Binds 2 divalent metal cations per subunit. Has a high-affinity and a low affinity metal-binding site. The true nature of the physiological cofactor is under debate. The enzyme is active with cobalt, zinc, manganese or divalent iron ions. Most likely, methionine aminopeptidases function as mononuclear Fe(2+)-metalloproteases under physiological conditions, and the catalytically relevant metal-binding site has been assigned to the histidine-containing high-affinity site.</text>
</comment>
<dbReference type="SUPFAM" id="SSF46785">
    <property type="entry name" value="Winged helix' DNA-binding domain"/>
    <property type="match status" value="1"/>
</dbReference>
<comment type="catalytic activity">
    <reaction evidence="1 11 12">
        <text>Release of N-terminal amino acids, preferentially methionine, from peptides and arylamides.</text>
        <dbReference type="EC" id="3.4.11.18"/>
    </reaction>
</comment>
<dbReference type="InterPro" id="IPR000994">
    <property type="entry name" value="Pept_M24"/>
</dbReference>
<feature type="binding site" evidence="11">
    <location>
        <position position="482"/>
    </location>
    <ligand>
        <name>a divalent metal cation</name>
        <dbReference type="ChEBI" id="CHEBI:60240"/>
        <label>1</label>
    </ligand>
</feature>
<evidence type="ECO:0000256" key="2">
    <source>
        <dbReference type="ARBA" id="ARBA00001936"/>
    </source>
</evidence>
<dbReference type="SUPFAM" id="SSF55920">
    <property type="entry name" value="Creatinase/aminopeptidase"/>
    <property type="match status" value="1"/>
</dbReference>
<evidence type="ECO:0000256" key="9">
    <source>
        <dbReference type="ARBA" id="ARBA00022723"/>
    </source>
</evidence>
<dbReference type="PANTHER" id="PTHR45777">
    <property type="entry name" value="METHIONINE AMINOPEPTIDASE 2"/>
    <property type="match status" value="1"/>
</dbReference>
<feature type="region of interest" description="Disordered" evidence="13">
    <location>
        <begin position="1"/>
        <end position="124"/>
    </location>
</feature>
<proteinExistence type="inferred from homology"/>
<dbReference type="PRINTS" id="PR00599">
    <property type="entry name" value="MAPEPTIDASE"/>
</dbReference>
<comment type="cofactor">
    <cofactor evidence="3">
        <name>Zn(2+)</name>
        <dbReference type="ChEBI" id="CHEBI:29105"/>
    </cofactor>
</comment>
<dbReference type="Gene3D" id="1.10.10.10">
    <property type="entry name" value="Winged helix-like DNA-binding domain superfamily/Winged helix DNA-binding domain"/>
    <property type="match status" value="1"/>
</dbReference>
<evidence type="ECO:0000256" key="5">
    <source>
        <dbReference type="ARBA" id="ARBA00004496"/>
    </source>
</evidence>
<feature type="binding site" evidence="11">
    <location>
        <position position="274"/>
    </location>
    <ligand>
        <name>a divalent metal cation</name>
        <dbReference type="ChEBI" id="CHEBI:60240"/>
        <label>1</label>
    </ligand>
</feature>
<dbReference type="EMBL" id="GDIQ01037930">
    <property type="protein sequence ID" value="JAN56807.1"/>
    <property type="molecule type" value="Transcribed_RNA"/>
</dbReference>
<evidence type="ECO:0000256" key="8">
    <source>
        <dbReference type="ARBA" id="ARBA00022670"/>
    </source>
</evidence>
<feature type="binding site" evidence="11">
    <location>
        <position position="285"/>
    </location>
    <ligand>
        <name>a divalent metal cation</name>
        <dbReference type="ChEBI" id="CHEBI:60240"/>
        <label>2</label>
        <note>catalytic</note>
    </ligand>
</feature>
<feature type="compositionally biased region" description="Polar residues" evidence="13">
    <location>
        <begin position="1"/>
        <end position="11"/>
    </location>
</feature>
<dbReference type="HAMAP" id="MF_03175">
    <property type="entry name" value="MetAP_2_euk"/>
    <property type="match status" value="1"/>
</dbReference>
<keyword evidence="8 11" id="KW-0645">Protease</keyword>
<keyword evidence="9 11" id="KW-0479">Metal-binding</keyword>
<dbReference type="CDD" id="cd01088">
    <property type="entry name" value="MetAP2"/>
    <property type="match status" value="1"/>
</dbReference>
<comment type="function">
    <text evidence="11 12">Cotranslationally removes the N-terminal methionine from nascent proteins. The N-terminal methionine is often cleaved when the second residue in the primary sequence is small and uncharged (Met-Ala-, Cys, Gly, Pro, Ser, Thr, or Val).</text>
</comment>
<keyword evidence="7 11" id="KW-0963">Cytoplasm</keyword>
<comment type="subcellular location">
    <subcellularLocation>
        <location evidence="5 11">Cytoplasm</location>
    </subcellularLocation>
</comment>
<evidence type="ECO:0000256" key="6">
    <source>
        <dbReference type="ARBA" id="ARBA00022438"/>
    </source>
</evidence>
<evidence type="ECO:0000256" key="7">
    <source>
        <dbReference type="ARBA" id="ARBA00022490"/>
    </source>
</evidence>
<dbReference type="Gene3D" id="3.90.230.10">
    <property type="entry name" value="Creatinase/methionine aminopeptidase superfamily"/>
    <property type="match status" value="1"/>
</dbReference>
<dbReference type="InterPro" id="IPR036388">
    <property type="entry name" value="WH-like_DNA-bd_sf"/>
</dbReference>
<evidence type="ECO:0000256" key="10">
    <source>
        <dbReference type="ARBA" id="ARBA00022801"/>
    </source>
</evidence>
<sequence>MAASCNKNMNVSESKEHEESDHLEEEVNEEDHTNDNNGEVKTKKKKKKNKKKCATVSVVVNGEDPNHVKTNGELGQEEKDDEDAAESEAAAVKKKKKNRSKKKTSADVTKTVTAKGQTEPPTIPIVELFPDGNFPVGEEMEYSIVGDDRTAKDRFTSEEKKALDRAQMDIYNEVRCAAEAHRQTRQYMQRYIKPGMTMIQICEELESTSRRLIAENGLQAGWFCMLKTKKSYHCIFCLGLAFPTGCSLNHCAAHYTPNAGDTTVLQADDVCKIDFGTHVNGRIIDCAFTLTFNPKYDRLLEAVKDATNTGIRESGIDVRLCDIGAAIQEVMESYEVEIDGKTYQVKPIRNLNGHSIGPYRIHAGKTVPIVRGGETTRMEENEFYAIETFGSTGRGYVHDDMETSHYMKNWDVSHVPLRLAKSKQLLNVINQNFGTLAFCRRWLDRLDQTKYLMALKDLCDKGIVDPYPPLCDTKGCYTAQWEHTILLRPTCKEVISRGIDY</sequence>
<dbReference type="InterPro" id="IPR050247">
    <property type="entry name" value="Met_Aminopeptidase_Type2"/>
</dbReference>